<keyword evidence="6" id="KW-0411">Iron-sulfur</keyword>
<dbReference type="InterPro" id="IPR013785">
    <property type="entry name" value="Aldolase_TIM"/>
</dbReference>
<dbReference type="InterPro" id="IPR034457">
    <property type="entry name" value="Organic_radical-activating"/>
</dbReference>
<sequence>MLKIAGFIKTSLLDYPQKIASVIFLAGCNFTCPFCHNPELVKREETTVTRKQILWTEIKDYLQVAYPKLIDGVCISGGEPTLEPKMLKDLIERLKTIGLLVKLDTNGSHPDLLNQLPLDYLALDLKTSLERYSELTPLSNIAAKIKASLQYLQNKAAYDYEFRTTLVPGIVGTREIEAIGQLIAGSKAPWILQHYRNKQVLALDYQTISPYTHQETQQLVKCAQQYVPEVFLR</sequence>
<keyword evidence="8" id="KW-0456">Lyase</keyword>
<dbReference type="CDD" id="cd01335">
    <property type="entry name" value="Radical_SAM"/>
    <property type="match status" value="1"/>
</dbReference>
<accession>A0A1V1NT18</accession>
<keyword evidence="8" id="KW-0670">Pyruvate</keyword>
<evidence type="ECO:0000313" key="8">
    <source>
        <dbReference type="EMBL" id="ETR65727.1"/>
    </source>
</evidence>
<evidence type="ECO:0000256" key="1">
    <source>
        <dbReference type="ARBA" id="ARBA00001966"/>
    </source>
</evidence>
<comment type="caution">
    <text evidence="8">The sequence shown here is derived from an EMBL/GenBank/DDBJ whole genome shotgun (WGS) entry which is preliminary data.</text>
</comment>
<dbReference type="SFLD" id="SFLDG01094">
    <property type="entry name" value="Uncharacterised_Radical_SAM_Su"/>
    <property type="match status" value="1"/>
</dbReference>
<dbReference type="SUPFAM" id="SSF102114">
    <property type="entry name" value="Radical SAM enzymes"/>
    <property type="match status" value="1"/>
</dbReference>
<dbReference type="EMBL" id="ATBP01002555">
    <property type="protein sequence ID" value="ETR65727.1"/>
    <property type="molecule type" value="Genomic_DNA"/>
</dbReference>
<keyword evidence="2" id="KW-0004">4Fe-4S</keyword>
<evidence type="ECO:0000259" key="7">
    <source>
        <dbReference type="PROSITE" id="PS51918"/>
    </source>
</evidence>
<dbReference type="GO" id="GO:0016829">
    <property type="term" value="F:lyase activity"/>
    <property type="evidence" value="ECO:0007669"/>
    <property type="project" value="UniProtKB-KW"/>
</dbReference>
<gene>
    <name evidence="8" type="ORF">OMM_05940</name>
</gene>
<keyword evidence="4" id="KW-0479">Metal-binding</keyword>
<dbReference type="SFLD" id="SFLDS00029">
    <property type="entry name" value="Radical_SAM"/>
    <property type="match status" value="1"/>
</dbReference>
<evidence type="ECO:0000313" key="9">
    <source>
        <dbReference type="Proteomes" id="UP000189670"/>
    </source>
</evidence>
<evidence type="ECO:0000256" key="2">
    <source>
        <dbReference type="ARBA" id="ARBA00022485"/>
    </source>
</evidence>
<organism evidence="8 9">
    <name type="scientific">Candidatus Magnetoglobus multicellularis str. Araruama</name>
    <dbReference type="NCBI Taxonomy" id="890399"/>
    <lineage>
        <taxon>Bacteria</taxon>
        <taxon>Pseudomonadati</taxon>
        <taxon>Thermodesulfobacteriota</taxon>
        <taxon>Desulfobacteria</taxon>
        <taxon>Desulfobacterales</taxon>
        <taxon>Desulfobacteraceae</taxon>
        <taxon>Candidatus Magnetoglobus</taxon>
    </lineage>
</organism>
<keyword evidence="5" id="KW-0408">Iron</keyword>
<name>A0A1V1NT18_9BACT</name>
<feature type="domain" description="Radical SAM core" evidence="7">
    <location>
        <begin position="14"/>
        <end position="233"/>
    </location>
</feature>
<evidence type="ECO:0000256" key="5">
    <source>
        <dbReference type="ARBA" id="ARBA00023004"/>
    </source>
</evidence>
<dbReference type="PROSITE" id="PS51918">
    <property type="entry name" value="RADICAL_SAM"/>
    <property type="match status" value="1"/>
</dbReference>
<dbReference type="InterPro" id="IPR007197">
    <property type="entry name" value="rSAM"/>
</dbReference>
<dbReference type="GO" id="GO:0046872">
    <property type="term" value="F:metal ion binding"/>
    <property type="evidence" value="ECO:0007669"/>
    <property type="project" value="UniProtKB-KW"/>
</dbReference>
<dbReference type="Pfam" id="PF04055">
    <property type="entry name" value="Radical_SAM"/>
    <property type="match status" value="1"/>
</dbReference>
<dbReference type="InterPro" id="IPR058240">
    <property type="entry name" value="rSAM_sf"/>
</dbReference>
<keyword evidence="3" id="KW-0949">S-adenosyl-L-methionine</keyword>
<dbReference type="Proteomes" id="UP000189670">
    <property type="component" value="Unassembled WGS sequence"/>
</dbReference>
<dbReference type="PANTHER" id="PTHR30352">
    <property type="entry name" value="PYRUVATE FORMATE-LYASE-ACTIVATING ENZYME"/>
    <property type="match status" value="1"/>
</dbReference>
<protein>
    <submittedName>
        <fullName evidence="8">Pyruvate formate lyase activating enzyme</fullName>
    </submittedName>
</protein>
<reference evidence="9" key="1">
    <citation type="submission" date="2012-11" db="EMBL/GenBank/DDBJ databases">
        <authorList>
            <person name="Lucero-Rivera Y.E."/>
            <person name="Tovar-Ramirez D."/>
        </authorList>
    </citation>
    <scope>NUCLEOTIDE SEQUENCE [LARGE SCALE GENOMIC DNA]</scope>
    <source>
        <strain evidence="9">Araruama</strain>
    </source>
</reference>
<evidence type="ECO:0000256" key="6">
    <source>
        <dbReference type="ARBA" id="ARBA00023014"/>
    </source>
</evidence>
<dbReference type="PANTHER" id="PTHR30352:SF13">
    <property type="entry name" value="GLYCYL-RADICAL ENZYME ACTIVATING ENZYME YJJW-RELATED"/>
    <property type="match status" value="1"/>
</dbReference>
<dbReference type="AlphaFoldDB" id="A0A1V1NT18"/>
<dbReference type="GO" id="GO:0051539">
    <property type="term" value="F:4 iron, 4 sulfur cluster binding"/>
    <property type="evidence" value="ECO:0007669"/>
    <property type="project" value="UniProtKB-KW"/>
</dbReference>
<proteinExistence type="predicted"/>
<dbReference type="Gene3D" id="3.20.20.70">
    <property type="entry name" value="Aldolase class I"/>
    <property type="match status" value="1"/>
</dbReference>
<dbReference type="NCBIfam" id="TIGR02495">
    <property type="entry name" value="NrdG2"/>
    <property type="match status" value="1"/>
</dbReference>
<evidence type="ECO:0000256" key="4">
    <source>
        <dbReference type="ARBA" id="ARBA00022723"/>
    </source>
</evidence>
<comment type="cofactor">
    <cofactor evidence="1">
        <name>[4Fe-4S] cluster</name>
        <dbReference type="ChEBI" id="CHEBI:49883"/>
    </cofactor>
</comment>
<evidence type="ECO:0000256" key="3">
    <source>
        <dbReference type="ARBA" id="ARBA00022691"/>
    </source>
</evidence>
<dbReference type="InterPro" id="IPR012840">
    <property type="entry name" value="NrdG2"/>
</dbReference>